<dbReference type="InterPro" id="IPR035925">
    <property type="entry name" value="BSD_dom_sf"/>
</dbReference>
<dbReference type="SMART" id="SM00751">
    <property type="entry name" value="BSD"/>
    <property type="match status" value="1"/>
</dbReference>
<proteinExistence type="predicted"/>
<dbReference type="SUPFAM" id="SSF140383">
    <property type="entry name" value="BSD domain-like"/>
    <property type="match status" value="1"/>
</dbReference>
<feature type="compositionally biased region" description="Acidic residues" evidence="1">
    <location>
        <begin position="442"/>
        <end position="462"/>
    </location>
</feature>
<feature type="region of interest" description="Disordered" evidence="1">
    <location>
        <begin position="329"/>
        <end position="462"/>
    </location>
</feature>
<dbReference type="GO" id="GO:0005737">
    <property type="term" value="C:cytoplasm"/>
    <property type="evidence" value="ECO:0007669"/>
    <property type="project" value="TreeGrafter"/>
</dbReference>
<evidence type="ECO:0000259" key="2">
    <source>
        <dbReference type="PROSITE" id="PS50858"/>
    </source>
</evidence>
<evidence type="ECO:0000313" key="3">
    <source>
        <dbReference type="EMBL" id="KAJ6817083.1"/>
    </source>
</evidence>
<dbReference type="Pfam" id="PF03909">
    <property type="entry name" value="BSD"/>
    <property type="match status" value="1"/>
</dbReference>
<dbReference type="EMBL" id="JANAVB010027998">
    <property type="protein sequence ID" value="KAJ6817083.1"/>
    <property type="molecule type" value="Genomic_DNA"/>
</dbReference>
<evidence type="ECO:0000313" key="4">
    <source>
        <dbReference type="Proteomes" id="UP001140949"/>
    </source>
</evidence>
<keyword evidence="4" id="KW-1185">Reference proteome</keyword>
<reference evidence="3" key="2">
    <citation type="submission" date="2023-04" db="EMBL/GenBank/DDBJ databases">
        <authorList>
            <person name="Bruccoleri R.E."/>
            <person name="Oakeley E.J."/>
            <person name="Faust A.-M."/>
            <person name="Dessus-Babus S."/>
            <person name="Altorfer M."/>
            <person name="Burckhardt D."/>
            <person name="Oertli M."/>
            <person name="Naumann U."/>
            <person name="Petersen F."/>
            <person name="Wong J."/>
        </authorList>
    </citation>
    <scope>NUCLEOTIDE SEQUENCE</scope>
    <source>
        <strain evidence="3">GSM-AAB239-AS_SAM_17_03QT</strain>
        <tissue evidence="3">Leaf</tissue>
    </source>
</reference>
<feature type="region of interest" description="Disordered" evidence="1">
    <location>
        <begin position="133"/>
        <end position="152"/>
    </location>
</feature>
<feature type="compositionally biased region" description="Acidic residues" evidence="1">
    <location>
        <begin position="402"/>
        <end position="417"/>
    </location>
</feature>
<protein>
    <submittedName>
        <fullName evidence="3">BSD domain-containing protein 1</fullName>
    </submittedName>
</protein>
<dbReference type="PANTHER" id="PTHR16019">
    <property type="entry name" value="SYNAPSE-ASSOCIATED PROTEIN"/>
    <property type="match status" value="1"/>
</dbReference>
<feature type="compositionally biased region" description="Basic and acidic residues" evidence="1">
    <location>
        <begin position="431"/>
        <end position="441"/>
    </location>
</feature>
<evidence type="ECO:0000256" key="1">
    <source>
        <dbReference type="SAM" id="MobiDB-lite"/>
    </source>
</evidence>
<accession>A0AAX6FLC6</accession>
<feature type="compositionally biased region" description="Basic and acidic residues" evidence="1">
    <location>
        <begin position="329"/>
        <end position="340"/>
    </location>
</feature>
<dbReference type="Proteomes" id="UP001140949">
    <property type="component" value="Unassembled WGS sequence"/>
</dbReference>
<dbReference type="AlphaFoldDB" id="A0AAX6FLC6"/>
<comment type="caution">
    <text evidence="3">The sequence shown here is derived from an EMBL/GenBank/DDBJ whole genome shotgun (WGS) entry which is preliminary data.</text>
</comment>
<gene>
    <name evidence="3" type="ORF">M6B38_413105</name>
</gene>
<sequence>MDFFKSVFSTEEEEEEEREEEKETSPNPNPSETASGAWSFGGLIKTFATRSESVIQTYRRDLEEFGSGLKKETEAIKEAASRAVVDLPGSLEAGASAAQESLESVGQAIDELGGSVWRGTAGIISHGRDALLAADHPDESPPDAAPSSSKRYSRLEAQVAAAQSNASTFSEEPEDGEDFRRWKMGFRLEEKEEEIEMLLYENGVLEGFFEKLVPGVVDRNAFWSRYYYRVYKLQQAEDARAKLVKRVIVTEEAEEELSWEVDDEEEVEEKKEIKEEEETLTKKEKEIVGKSLGEKIPIEEATKEEIVETSKKPAEALSTKAEVVETLKKPTEELSTKAEIVETLVPQEEKEPTKVSKVESLEEEEKAKSKVEDNKSPSEVKPEPAESKDSDFSVVSSQPSMLDEDDLGWDEIEDLGEHEDNKLEGSGGSPRKVDLRKRLSVAEDDEDLSWDIEEDEDEPTKT</sequence>
<organism evidence="3 4">
    <name type="scientific">Iris pallida</name>
    <name type="common">Sweet iris</name>
    <dbReference type="NCBI Taxonomy" id="29817"/>
    <lineage>
        <taxon>Eukaryota</taxon>
        <taxon>Viridiplantae</taxon>
        <taxon>Streptophyta</taxon>
        <taxon>Embryophyta</taxon>
        <taxon>Tracheophyta</taxon>
        <taxon>Spermatophyta</taxon>
        <taxon>Magnoliopsida</taxon>
        <taxon>Liliopsida</taxon>
        <taxon>Asparagales</taxon>
        <taxon>Iridaceae</taxon>
        <taxon>Iridoideae</taxon>
        <taxon>Irideae</taxon>
        <taxon>Iris</taxon>
    </lineage>
</organism>
<dbReference type="PANTHER" id="PTHR16019:SF5">
    <property type="entry name" value="BSD DOMAIN-CONTAINING PROTEIN 1"/>
    <property type="match status" value="1"/>
</dbReference>
<dbReference type="InterPro" id="IPR051494">
    <property type="entry name" value="BSD_domain-containing"/>
</dbReference>
<name>A0AAX6FLC6_IRIPA</name>
<feature type="compositionally biased region" description="Basic and acidic residues" evidence="1">
    <location>
        <begin position="347"/>
        <end position="391"/>
    </location>
</feature>
<feature type="region of interest" description="Disordered" evidence="1">
    <location>
        <begin position="1"/>
        <end position="37"/>
    </location>
</feature>
<dbReference type="PROSITE" id="PS50858">
    <property type="entry name" value="BSD"/>
    <property type="match status" value="1"/>
</dbReference>
<dbReference type="InterPro" id="IPR005607">
    <property type="entry name" value="BSD_dom"/>
</dbReference>
<dbReference type="Gene3D" id="1.10.3970.10">
    <property type="entry name" value="BSD domain"/>
    <property type="match status" value="1"/>
</dbReference>
<feature type="compositionally biased region" description="Acidic residues" evidence="1">
    <location>
        <begin position="10"/>
        <end position="22"/>
    </location>
</feature>
<feature type="domain" description="BSD" evidence="2">
    <location>
        <begin position="182"/>
        <end position="234"/>
    </location>
</feature>
<reference evidence="3" key="1">
    <citation type="journal article" date="2023" name="GigaByte">
        <title>Genome assembly of the bearded iris, Iris pallida Lam.</title>
        <authorList>
            <person name="Bruccoleri R.E."/>
            <person name="Oakeley E.J."/>
            <person name="Faust A.M.E."/>
            <person name="Altorfer M."/>
            <person name="Dessus-Babus S."/>
            <person name="Burckhardt D."/>
            <person name="Oertli M."/>
            <person name="Naumann U."/>
            <person name="Petersen F."/>
            <person name="Wong J."/>
        </authorList>
    </citation>
    <scope>NUCLEOTIDE SEQUENCE</scope>
    <source>
        <strain evidence="3">GSM-AAB239-AS_SAM_17_03QT</strain>
    </source>
</reference>